<comment type="caution">
    <text evidence="4">Lacks conserved residue(s) required for the propagation of feature annotation.</text>
</comment>
<feature type="binding site" evidence="4">
    <location>
        <position position="89"/>
    </location>
    <ligand>
        <name>substrate</name>
    </ligand>
</feature>
<sequence length="427" mass="46352">MKILIKGANVLQPDYSTGVADIAITDDVIAAVGEVPGDFAADYIIEGKDHFAVPGLVNAHTHASMTLLRSYADDMELMDWLNNKIWPIEGKMVEKDIRVGAKLALVEMVKGGTTAYADMYGPCMESVAEETIKAGVRGILSRGLIGFAPTAMKSLAENVDLYKNYHGAGDGLISILLGVHAPYTCPPDFCKAAAKVSAEHGINVHIHMSETQDEIRQMQEKYGKRPFQYIAETGLFDRPSIAAHCVWLDDADIAMMKEKAITPVHNPGSNMKLASGVAPVPKLLAEGVHVALGTDGASSNNNLDMLEEIRLTAMLHKVHELNPLAVPAAEALRMGTEYGAEALWLEKTGRLQAGWKADIVLYDMNRPEWCPRHDLVSLLVYSANSGSADTVLCNGKVLMEKGELKTLDEEKILREANACAMDLVNRG</sequence>
<dbReference type="GO" id="GO:0090614">
    <property type="term" value="F:5'-methylthioadenosine deaminase activity"/>
    <property type="evidence" value="ECO:0007669"/>
    <property type="project" value="UniProtKB-UniRule"/>
</dbReference>
<feature type="binding site" evidence="4">
    <location>
        <position position="180"/>
    </location>
    <ligand>
        <name>substrate</name>
    </ligand>
</feature>
<feature type="binding site" evidence="4">
    <location>
        <position position="207"/>
    </location>
    <ligand>
        <name>Zn(2+)</name>
        <dbReference type="ChEBI" id="CHEBI:29105"/>
    </ligand>
</feature>
<feature type="binding site" evidence="4">
    <location>
        <position position="60"/>
    </location>
    <ligand>
        <name>Zn(2+)</name>
        <dbReference type="ChEBI" id="CHEBI:29105"/>
    </ligand>
</feature>
<evidence type="ECO:0000256" key="3">
    <source>
        <dbReference type="ARBA" id="ARBA00022833"/>
    </source>
</evidence>
<dbReference type="EMBL" id="VUNR01000002">
    <property type="protein sequence ID" value="MSU07615.1"/>
    <property type="molecule type" value="Genomic_DNA"/>
</dbReference>
<dbReference type="GeneID" id="96777523"/>
<keyword evidence="2 4" id="KW-0378">Hydrolase</keyword>
<feature type="binding site" evidence="4">
    <location>
        <position position="142"/>
    </location>
    <ligand>
        <name>substrate</name>
    </ligand>
</feature>
<dbReference type="HAMAP" id="MF_01281">
    <property type="entry name" value="MTA_SAH_deamin"/>
    <property type="match status" value="1"/>
</dbReference>
<keyword evidence="1 4" id="KW-0479">Metal-binding</keyword>
<comment type="catalytic activity">
    <reaction evidence="4">
        <text>S-methyl-5'-thioadenosine + H2O + H(+) = S-methyl-5'-thioinosine + NH4(+)</text>
        <dbReference type="Rhea" id="RHEA:25025"/>
        <dbReference type="ChEBI" id="CHEBI:15377"/>
        <dbReference type="ChEBI" id="CHEBI:15378"/>
        <dbReference type="ChEBI" id="CHEBI:17509"/>
        <dbReference type="ChEBI" id="CHEBI:28938"/>
        <dbReference type="ChEBI" id="CHEBI:48595"/>
        <dbReference type="EC" id="3.5.4.31"/>
    </reaction>
</comment>
<dbReference type="Gene3D" id="3.20.20.140">
    <property type="entry name" value="Metal-dependent hydrolases"/>
    <property type="match status" value="1"/>
</dbReference>
<dbReference type="Gene3D" id="2.30.40.10">
    <property type="entry name" value="Urease, subunit C, domain 1"/>
    <property type="match status" value="1"/>
</dbReference>
<dbReference type="InterPro" id="IPR011059">
    <property type="entry name" value="Metal-dep_hydrolase_composite"/>
</dbReference>
<dbReference type="Pfam" id="PF01979">
    <property type="entry name" value="Amidohydro_1"/>
    <property type="match status" value="1"/>
</dbReference>
<reference evidence="6 7" key="1">
    <citation type="submission" date="2019-08" db="EMBL/GenBank/DDBJ databases">
        <title>In-depth cultivation of the pig gut microbiome towards novel bacterial diversity and tailored functional studies.</title>
        <authorList>
            <person name="Wylensek D."/>
            <person name="Hitch T.C.A."/>
            <person name="Clavel T."/>
        </authorList>
    </citation>
    <scope>NUCLEOTIDE SEQUENCE [LARGE SCALE GENOMIC DNA]</scope>
    <source>
        <strain evidence="6 7">WCA-693-APC-5D-A</strain>
    </source>
</reference>
<evidence type="ECO:0000313" key="7">
    <source>
        <dbReference type="Proteomes" id="UP000433181"/>
    </source>
</evidence>
<dbReference type="InterPro" id="IPR006680">
    <property type="entry name" value="Amidohydro-rel"/>
</dbReference>
<dbReference type="CDD" id="cd01298">
    <property type="entry name" value="ATZ_TRZ_like"/>
    <property type="match status" value="1"/>
</dbReference>
<comment type="similarity">
    <text evidence="4">Belongs to the metallo-dependent hydrolases superfamily. MTA/SAH deaminase family.</text>
</comment>
<name>A0A6I2UCM9_9FIRM</name>
<dbReference type="InterPro" id="IPR050287">
    <property type="entry name" value="MTA/SAH_deaminase"/>
</dbReference>
<keyword evidence="7" id="KW-1185">Reference proteome</keyword>
<dbReference type="AlphaFoldDB" id="A0A6I2UCM9"/>
<dbReference type="GO" id="GO:0050270">
    <property type="term" value="F:S-adenosylhomocysteine deaminase activity"/>
    <property type="evidence" value="ECO:0007669"/>
    <property type="project" value="UniProtKB-UniRule"/>
</dbReference>
<feature type="binding site" evidence="4">
    <location>
        <position position="295"/>
    </location>
    <ligand>
        <name>substrate</name>
    </ligand>
</feature>
<evidence type="ECO:0000256" key="2">
    <source>
        <dbReference type="ARBA" id="ARBA00022801"/>
    </source>
</evidence>
<feature type="domain" description="Amidohydrolase-related" evidence="5">
    <location>
        <begin position="52"/>
        <end position="397"/>
    </location>
</feature>
<dbReference type="InterPro" id="IPR023512">
    <property type="entry name" value="Deaminase_MtaD/DadD"/>
</dbReference>
<comment type="caution">
    <text evidence="6">The sequence shown here is derived from an EMBL/GenBank/DDBJ whole genome shotgun (WGS) entry which is preliminary data.</text>
</comment>
<dbReference type="InterPro" id="IPR032466">
    <property type="entry name" value="Metal_Hydrolase"/>
</dbReference>
<dbReference type="PANTHER" id="PTHR43794:SF11">
    <property type="entry name" value="AMIDOHYDROLASE-RELATED DOMAIN-CONTAINING PROTEIN"/>
    <property type="match status" value="1"/>
</dbReference>
<proteinExistence type="inferred from homology"/>
<dbReference type="EC" id="3.5.4.28" evidence="4"/>
<comment type="function">
    <text evidence="4">Catalyzes the deamination of 5-methylthioadenosine and S-adenosyl-L-homocysteine into 5-methylthioinosine and S-inosyl-L-homocysteine, respectively. Is also able to deaminate adenosine.</text>
</comment>
<protein>
    <recommendedName>
        <fullName evidence="4">5-methylthioadenosine/S-adenosylhomocysteine deaminase</fullName>
        <shortName evidence="4">MTA/SAH deaminase</shortName>
        <ecNumber evidence="4">3.5.4.28</ecNumber>
        <ecNumber evidence="4">3.5.4.31</ecNumber>
    </recommendedName>
</protein>
<gene>
    <name evidence="4" type="primary">mtaD</name>
    <name evidence="6" type="ORF">FYJ84_01195</name>
</gene>
<evidence type="ECO:0000259" key="5">
    <source>
        <dbReference type="Pfam" id="PF01979"/>
    </source>
</evidence>
<accession>A0A6I2UCM9</accession>
<comment type="catalytic activity">
    <reaction evidence="4">
        <text>S-adenosyl-L-homocysteine + H2O + H(+) = S-inosyl-L-homocysteine + NH4(+)</text>
        <dbReference type="Rhea" id="RHEA:20716"/>
        <dbReference type="ChEBI" id="CHEBI:15377"/>
        <dbReference type="ChEBI" id="CHEBI:15378"/>
        <dbReference type="ChEBI" id="CHEBI:28938"/>
        <dbReference type="ChEBI" id="CHEBI:57856"/>
        <dbReference type="ChEBI" id="CHEBI:57985"/>
        <dbReference type="EC" id="3.5.4.28"/>
    </reaction>
</comment>
<dbReference type="GO" id="GO:0046872">
    <property type="term" value="F:metal ion binding"/>
    <property type="evidence" value="ECO:0007669"/>
    <property type="project" value="UniProtKB-KW"/>
</dbReference>
<comment type="cofactor">
    <cofactor evidence="4">
        <name>Zn(2+)</name>
        <dbReference type="ChEBI" id="CHEBI:29105"/>
    </cofactor>
    <text evidence="4">Binds 1 zinc ion per subunit.</text>
</comment>
<feature type="binding site" evidence="4">
    <location>
        <position position="62"/>
    </location>
    <ligand>
        <name>Zn(2+)</name>
        <dbReference type="ChEBI" id="CHEBI:29105"/>
    </ligand>
</feature>
<organism evidence="6 7">
    <name type="scientific">Anaerovibrio slackiae</name>
    <dbReference type="NCBI Taxonomy" id="2652309"/>
    <lineage>
        <taxon>Bacteria</taxon>
        <taxon>Bacillati</taxon>
        <taxon>Bacillota</taxon>
        <taxon>Negativicutes</taxon>
        <taxon>Selenomonadales</taxon>
        <taxon>Selenomonadaceae</taxon>
        <taxon>Anaerovibrio</taxon>
    </lineage>
</organism>
<dbReference type="FunFam" id="3.20.20.140:FF:000014">
    <property type="entry name" value="5-methylthioadenosine/S-adenosylhomocysteine deaminase"/>
    <property type="match status" value="1"/>
</dbReference>
<dbReference type="SUPFAM" id="SSF51338">
    <property type="entry name" value="Composite domain of metallo-dependent hydrolases"/>
    <property type="match status" value="1"/>
</dbReference>
<evidence type="ECO:0000256" key="4">
    <source>
        <dbReference type="HAMAP-Rule" id="MF_01281"/>
    </source>
</evidence>
<keyword evidence="3 4" id="KW-0862">Zinc</keyword>
<evidence type="ECO:0000313" key="6">
    <source>
        <dbReference type="EMBL" id="MSU07615.1"/>
    </source>
</evidence>
<feature type="binding site" evidence="4">
    <location>
        <position position="295"/>
    </location>
    <ligand>
        <name>Zn(2+)</name>
        <dbReference type="ChEBI" id="CHEBI:29105"/>
    </ligand>
</feature>
<dbReference type="EC" id="3.5.4.31" evidence="4"/>
<dbReference type="PANTHER" id="PTHR43794">
    <property type="entry name" value="AMINOHYDROLASE SSNA-RELATED"/>
    <property type="match status" value="1"/>
</dbReference>
<dbReference type="SUPFAM" id="SSF51556">
    <property type="entry name" value="Metallo-dependent hydrolases"/>
    <property type="match status" value="1"/>
</dbReference>
<evidence type="ECO:0000256" key="1">
    <source>
        <dbReference type="ARBA" id="ARBA00022723"/>
    </source>
</evidence>
<feature type="binding site" evidence="4">
    <location>
        <position position="210"/>
    </location>
    <ligand>
        <name>substrate</name>
    </ligand>
</feature>
<dbReference type="RefSeq" id="WP_154405328.1">
    <property type="nucleotide sequence ID" value="NZ_VUNR01000002.1"/>
</dbReference>
<dbReference type="Proteomes" id="UP000433181">
    <property type="component" value="Unassembled WGS sequence"/>
</dbReference>